<keyword evidence="2" id="KW-1133">Transmembrane helix</keyword>
<evidence type="ECO:0000313" key="4">
    <source>
        <dbReference type="Proteomes" id="UP000604046"/>
    </source>
</evidence>
<feature type="compositionally biased region" description="Basic and acidic residues" evidence="1">
    <location>
        <begin position="29"/>
        <end position="39"/>
    </location>
</feature>
<gene>
    <name evidence="3" type="ORF">SNAT2548_LOCUS13809</name>
</gene>
<organism evidence="3 4">
    <name type="scientific">Symbiodinium natans</name>
    <dbReference type="NCBI Taxonomy" id="878477"/>
    <lineage>
        <taxon>Eukaryota</taxon>
        <taxon>Sar</taxon>
        <taxon>Alveolata</taxon>
        <taxon>Dinophyceae</taxon>
        <taxon>Suessiales</taxon>
        <taxon>Symbiodiniaceae</taxon>
        <taxon>Symbiodinium</taxon>
    </lineage>
</organism>
<feature type="compositionally biased region" description="Acidic residues" evidence="1">
    <location>
        <begin position="1"/>
        <end position="10"/>
    </location>
</feature>
<sequence length="150" mass="17412">MEDEIADLVDEFERSQGLRGSPSINEPDATEKEPKRELSAEQTKALLSELSHQQREELCHVLKAQQDGEKDIRLSPDLARILQRFQRRAGLGPNGHLHSGEETWPMYLGIVLFIVIAVVFIYIYIQEQAANEEEERFHEEDAFWLYREFG</sequence>
<feature type="region of interest" description="Disordered" evidence="1">
    <location>
        <begin position="1"/>
        <end position="43"/>
    </location>
</feature>
<evidence type="ECO:0000256" key="1">
    <source>
        <dbReference type="SAM" id="MobiDB-lite"/>
    </source>
</evidence>
<protein>
    <submittedName>
        <fullName evidence="3">Uncharacterized protein</fullName>
    </submittedName>
</protein>
<dbReference type="EMBL" id="CAJNDS010001513">
    <property type="protein sequence ID" value="CAE7263003.1"/>
    <property type="molecule type" value="Genomic_DNA"/>
</dbReference>
<reference evidence="3" key="1">
    <citation type="submission" date="2021-02" db="EMBL/GenBank/DDBJ databases">
        <authorList>
            <person name="Dougan E. K."/>
            <person name="Rhodes N."/>
            <person name="Thang M."/>
            <person name="Chan C."/>
        </authorList>
    </citation>
    <scope>NUCLEOTIDE SEQUENCE</scope>
</reference>
<comment type="caution">
    <text evidence="3">The sequence shown here is derived from an EMBL/GenBank/DDBJ whole genome shotgun (WGS) entry which is preliminary data.</text>
</comment>
<keyword evidence="4" id="KW-1185">Reference proteome</keyword>
<name>A0A812MHC4_9DINO</name>
<dbReference type="Proteomes" id="UP000604046">
    <property type="component" value="Unassembled WGS sequence"/>
</dbReference>
<keyword evidence="2" id="KW-0472">Membrane</keyword>
<evidence type="ECO:0000256" key="2">
    <source>
        <dbReference type="SAM" id="Phobius"/>
    </source>
</evidence>
<keyword evidence="2" id="KW-0812">Transmembrane</keyword>
<accession>A0A812MHC4</accession>
<dbReference type="AlphaFoldDB" id="A0A812MHC4"/>
<proteinExistence type="predicted"/>
<feature type="transmembrane region" description="Helical" evidence="2">
    <location>
        <begin position="104"/>
        <end position="125"/>
    </location>
</feature>
<dbReference type="OrthoDB" id="442106at2759"/>
<evidence type="ECO:0000313" key="3">
    <source>
        <dbReference type="EMBL" id="CAE7263003.1"/>
    </source>
</evidence>